<evidence type="ECO:0000313" key="12">
    <source>
        <dbReference type="EMBL" id="CEP78238.1"/>
    </source>
</evidence>
<dbReference type="NCBIfam" id="TIGR00888">
    <property type="entry name" value="guaA_Nterm"/>
    <property type="match status" value="1"/>
</dbReference>
<dbReference type="GO" id="GO:0005524">
    <property type="term" value="F:ATP binding"/>
    <property type="evidence" value="ECO:0007669"/>
    <property type="project" value="UniProtKB-UniRule"/>
</dbReference>
<dbReference type="NCBIfam" id="NF000848">
    <property type="entry name" value="PRK00074.1"/>
    <property type="match status" value="1"/>
</dbReference>
<dbReference type="InterPro" id="IPR017926">
    <property type="entry name" value="GATASE"/>
</dbReference>
<feature type="active site" evidence="9">
    <location>
        <position position="164"/>
    </location>
</feature>
<dbReference type="Proteomes" id="UP000032809">
    <property type="component" value="Chromosome I"/>
</dbReference>
<dbReference type="UniPathway" id="UPA00189">
    <property type="reaction ID" value="UER00296"/>
</dbReference>
<dbReference type="GO" id="GO:0003921">
    <property type="term" value="F:GMP synthase activity"/>
    <property type="evidence" value="ECO:0007669"/>
    <property type="project" value="InterPro"/>
</dbReference>
<evidence type="ECO:0000256" key="7">
    <source>
        <dbReference type="ARBA" id="ARBA00022840"/>
    </source>
</evidence>
<keyword evidence="6 9" id="KW-0658">Purine biosynthesis</keyword>
<dbReference type="PANTHER" id="PTHR11922">
    <property type="entry name" value="GMP SYNTHASE-RELATED"/>
    <property type="match status" value="1"/>
</dbReference>
<dbReference type="AlphaFoldDB" id="A0A0C7NYA6"/>
<evidence type="ECO:0000256" key="4">
    <source>
        <dbReference type="ARBA" id="ARBA00022741"/>
    </source>
</evidence>
<dbReference type="PRINTS" id="PR00099">
    <property type="entry name" value="CPSGATASE"/>
</dbReference>
<evidence type="ECO:0000256" key="2">
    <source>
        <dbReference type="ARBA" id="ARBA00005153"/>
    </source>
</evidence>
<comment type="subunit">
    <text evidence="9">Homodimer.</text>
</comment>
<dbReference type="Gene3D" id="3.40.50.880">
    <property type="match status" value="1"/>
</dbReference>
<dbReference type="FunFam" id="3.30.300.10:FF:000002">
    <property type="entry name" value="GMP synthase [glutamine-hydrolyzing]"/>
    <property type="match status" value="1"/>
</dbReference>
<dbReference type="CDD" id="cd01742">
    <property type="entry name" value="GATase1_GMP_Synthase"/>
    <property type="match status" value="1"/>
</dbReference>
<feature type="binding site" evidence="10">
    <location>
        <begin position="218"/>
        <end position="224"/>
    </location>
    <ligand>
        <name>ATP</name>
        <dbReference type="ChEBI" id="CHEBI:30616"/>
    </ligand>
</feature>
<evidence type="ECO:0000313" key="13">
    <source>
        <dbReference type="Proteomes" id="UP000032809"/>
    </source>
</evidence>
<dbReference type="Pfam" id="PF00958">
    <property type="entry name" value="GMP_synt_C"/>
    <property type="match status" value="1"/>
</dbReference>
<proteinExistence type="inferred from homology"/>
<dbReference type="SUPFAM" id="SSF52402">
    <property type="entry name" value="Adenine nucleotide alpha hydrolases-like"/>
    <property type="match status" value="1"/>
</dbReference>
<feature type="domain" description="GMPS ATP-PPase" evidence="11">
    <location>
        <begin position="191"/>
        <end position="382"/>
    </location>
</feature>
<evidence type="ECO:0000256" key="3">
    <source>
        <dbReference type="ARBA" id="ARBA00022598"/>
    </source>
</evidence>
<dbReference type="InterPro" id="IPR014729">
    <property type="entry name" value="Rossmann-like_a/b/a_fold"/>
</dbReference>
<dbReference type="HOGENOM" id="CLU_014340_0_5_0"/>
<dbReference type="PATRIC" id="fig|1006576.9.peg.921"/>
<accession>A0A0C7NYA6</accession>
<keyword evidence="13" id="KW-1185">Reference proteome</keyword>
<reference evidence="13" key="1">
    <citation type="submission" date="2014-11" db="EMBL/GenBank/DDBJ databases">
        <authorList>
            <person name="Wibberg D."/>
        </authorList>
    </citation>
    <scope>NUCLEOTIDE SEQUENCE [LARGE SCALE GENOMIC DNA]</scope>
    <source>
        <strain evidence="13">L3</strain>
    </source>
</reference>
<evidence type="ECO:0000256" key="1">
    <source>
        <dbReference type="ARBA" id="ARBA00002332"/>
    </source>
</evidence>
<comment type="pathway">
    <text evidence="2 9">Purine metabolism; GMP biosynthesis; GMP from XMP (L-Gln route): step 1/1.</text>
</comment>
<comment type="function">
    <text evidence="1 9">Catalyzes the synthesis of GMP from XMP.</text>
</comment>
<keyword evidence="7 9" id="KW-0067">ATP-binding</keyword>
<dbReference type="PANTHER" id="PTHR11922:SF2">
    <property type="entry name" value="GMP SYNTHASE [GLUTAMINE-HYDROLYZING]"/>
    <property type="match status" value="1"/>
</dbReference>
<dbReference type="InterPro" id="IPR029062">
    <property type="entry name" value="Class_I_gatase-like"/>
</dbReference>
<keyword evidence="5 9" id="KW-0332">GMP biosynthesis</keyword>
<dbReference type="Pfam" id="PF02540">
    <property type="entry name" value="NAD_synthase"/>
    <property type="match status" value="1"/>
</dbReference>
<dbReference type="InterPro" id="IPR025777">
    <property type="entry name" value="GMPS_ATP_PPase_dom"/>
</dbReference>
<dbReference type="PROSITE" id="PS51553">
    <property type="entry name" value="GMPS_ATP_PPASE"/>
    <property type="match status" value="1"/>
</dbReference>
<dbReference type="InterPro" id="IPR004739">
    <property type="entry name" value="GMP_synth_GATase"/>
</dbReference>
<dbReference type="FunFam" id="3.40.50.620:FF:000001">
    <property type="entry name" value="GMP synthase [glutamine-hydrolyzing]"/>
    <property type="match status" value="1"/>
</dbReference>
<dbReference type="Pfam" id="PF00117">
    <property type="entry name" value="GATase"/>
    <property type="match status" value="1"/>
</dbReference>
<dbReference type="HAMAP" id="MF_00344">
    <property type="entry name" value="GMP_synthase"/>
    <property type="match status" value="1"/>
</dbReference>
<dbReference type="SUPFAM" id="SSF54810">
    <property type="entry name" value="GMP synthetase C-terminal dimerisation domain"/>
    <property type="match status" value="1"/>
</dbReference>
<dbReference type="InterPro" id="IPR022310">
    <property type="entry name" value="NAD/GMP_synthase"/>
</dbReference>
<evidence type="ECO:0000256" key="10">
    <source>
        <dbReference type="PROSITE-ProRule" id="PRU00886"/>
    </source>
</evidence>
<dbReference type="STRING" id="1006576.DTL3_0934"/>
<dbReference type="OrthoDB" id="9802219at2"/>
<feature type="active site" evidence="9">
    <location>
        <position position="166"/>
    </location>
</feature>
<evidence type="ECO:0000259" key="11">
    <source>
        <dbReference type="PROSITE" id="PS51553"/>
    </source>
</evidence>
<evidence type="ECO:0000256" key="6">
    <source>
        <dbReference type="ARBA" id="ARBA00022755"/>
    </source>
</evidence>
<organism evidence="12 13">
    <name type="scientific">Defluviitoga tunisiensis</name>
    <dbReference type="NCBI Taxonomy" id="1006576"/>
    <lineage>
        <taxon>Bacteria</taxon>
        <taxon>Thermotogati</taxon>
        <taxon>Thermotogota</taxon>
        <taxon>Thermotogae</taxon>
        <taxon>Petrotogales</taxon>
        <taxon>Petrotogaceae</taxon>
        <taxon>Defluviitoga</taxon>
    </lineage>
</organism>
<sequence length="507" mass="57270">MQKLLIIDFGSQYTQLLAKRIRDIGAYSEVVQFDDKISLDNVKGIILSGGPDSVYEEDSPTLPENILESKLPILGICYGMQLIARKFGGKVETRDVGEFGKTTIKIMDHSKLFENTDKEFNVWMSHKDVVVEVPDGFKVTSKTNNGIIASFENEEEKIYALQFHPEVKHTTFGETILKNFVIKICDINETWKLTDFVDEKINQIRKTVGDKKAIIALSGGVDSSVAAILTYKAIGKNLKAIFVNHGLLRLNEAKEVESTFKDYFGIDLTVVDAEERFLTKLKGVTDPEKKRKIIGEEFIRVFEEEASKESDCEFLVQGTIYSDVIESAKSGKKTAKIKSHHNVGGLPEDMNLKLIEPLRELFKDEVRSVGEILGLPREILYRHPFPGPGLAIRIIGEVTKEKLEILRKVDDIFIKSLKETGWYDKVWQAFAVLTPIRTVGVTGDRRNYGYLVSLRAVDSTEGMTADWSKIPHDVLDLSSRRITNEVEEVTRVVYDITSKPPATIEWE</sequence>
<keyword evidence="8 9" id="KW-0315">Glutamine amidotransferase</keyword>
<keyword evidence="3 9" id="KW-0436">Ligase</keyword>
<dbReference type="RefSeq" id="WP_045087732.1">
    <property type="nucleotide sequence ID" value="NZ_LN824141.1"/>
</dbReference>
<dbReference type="PROSITE" id="PS51273">
    <property type="entry name" value="GATASE_TYPE_1"/>
    <property type="match status" value="1"/>
</dbReference>
<evidence type="ECO:0000256" key="5">
    <source>
        <dbReference type="ARBA" id="ARBA00022749"/>
    </source>
</evidence>
<dbReference type="InterPro" id="IPR022955">
    <property type="entry name" value="GMP_synthase"/>
</dbReference>
<evidence type="ECO:0000256" key="9">
    <source>
        <dbReference type="HAMAP-Rule" id="MF_00344"/>
    </source>
</evidence>
<gene>
    <name evidence="9 12" type="primary">guaA</name>
    <name evidence="12" type="ORF">DTL3_0934</name>
</gene>
<keyword evidence="4 9" id="KW-0547">Nucleotide-binding</keyword>
<dbReference type="SUPFAM" id="SSF52317">
    <property type="entry name" value="Class I glutamine amidotransferase-like"/>
    <property type="match status" value="1"/>
</dbReference>
<dbReference type="NCBIfam" id="TIGR00884">
    <property type="entry name" value="guaA_Cterm"/>
    <property type="match status" value="1"/>
</dbReference>
<comment type="catalytic activity">
    <reaction evidence="9">
        <text>XMP + L-glutamine + ATP + H2O = GMP + L-glutamate + AMP + diphosphate + 2 H(+)</text>
        <dbReference type="Rhea" id="RHEA:11680"/>
        <dbReference type="ChEBI" id="CHEBI:15377"/>
        <dbReference type="ChEBI" id="CHEBI:15378"/>
        <dbReference type="ChEBI" id="CHEBI:29985"/>
        <dbReference type="ChEBI" id="CHEBI:30616"/>
        <dbReference type="ChEBI" id="CHEBI:33019"/>
        <dbReference type="ChEBI" id="CHEBI:57464"/>
        <dbReference type="ChEBI" id="CHEBI:58115"/>
        <dbReference type="ChEBI" id="CHEBI:58359"/>
        <dbReference type="ChEBI" id="CHEBI:456215"/>
        <dbReference type="EC" id="6.3.5.2"/>
    </reaction>
</comment>
<dbReference type="PRINTS" id="PR00096">
    <property type="entry name" value="GATASE"/>
</dbReference>
<dbReference type="CDD" id="cd01997">
    <property type="entry name" value="GMP_synthase_C"/>
    <property type="match status" value="1"/>
</dbReference>
<dbReference type="EC" id="6.3.5.2" evidence="9"/>
<dbReference type="GO" id="GO:0005829">
    <property type="term" value="C:cytosol"/>
    <property type="evidence" value="ECO:0007669"/>
    <property type="project" value="TreeGrafter"/>
</dbReference>
<dbReference type="FunFam" id="3.40.50.880:FF:000001">
    <property type="entry name" value="GMP synthase [glutamine-hydrolyzing]"/>
    <property type="match status" value="1"/>
</dbReference>
<dbReference type="PRINTS" id="PR00097">
    <property type="entry name" value="ANTSNTHASEII"/>
</dbReference>
<dbReference type="Gene3D" id="3.40.50.620">
    <property type="entry name" value="HUPs"/>
    <property type="match status" value="1"/>
</dbReference>
<name>A0A0C7NYA6_DEFTU</name>
<dbReference type="KEGG" id="dtn:DTL3_0934"/>
<feature type="active site" description="Nucleophile" evidence="9">
    <location>
        <position position="77"/>
    </location>
</feature>
<dbReference type="InterPro" id="IPR001674">
    <property type="entry name" value="GMP_synth_C"/>
</dbReference>
<dbReference type="EMBL" id="LN824141">
    <property type="protein sequence ID" value="CEP78238.1"/>
    <property type="molecule type" value="Genomic_DNA"/>
</dbReference>
<evidence type="ECO:0000256" key="8">
    <source>
        <dbReference type="ARBA" id="ARBA00022962"/>
    </source>
</evidence>
<protein>
    <recommendedName>
        <fullName evidence="9">GMP synthase [glutamine-hydrolyzing]</fullName>
        <ecNumber evidence="9">6.3.5.2</ecNumber>
    </recommendedName>
    <alternativeName>
        <fullName evidence="9">GMP synthetase</fullName>
    </alternativeName>
    <alternativeName>
        <fullName evidence="9">Glutamine amidotransferase</fullName>
    </alternativeName>
</protein>
<dbReference type="Gene3D" id="3.30.300.10">
    <property type="match status" value="1"/>
</dbReference>